<feature type="coiled-coil region" evidence="1">
    <location>
        <begin position="64"/>
        <end position="115"/>
    </location>
</feature>
<dbReference type="RefSeq" id="WP_285066355.1">
    <property type="nucleotide sequence ID" value="NZ_JASOOE010000018.1"/>
</dbReference>
<feature type="region of interest" description="Disordered" evidence="2">
    <location>
        <begin position="1"/>
        <end position="39"/>
    </location>
</feature>
<evidence type="ECO:0000256" key="2">
    <source>
        <dbReference type="SAM" id="MobiDB-lite"/>
    </source>
</evidence>
<dbReference type="Proteomes" id="UP001229251">
    <property type="component" value="Unassembled WGS sequence"/>
</dbReference>
<dbReference type="EMBL" id="JASOOE010000018">
    <property type="protein sequence ID" value="MDK7187934.1"/>
    <property type="molecule type" value="Genomic_DNA"/>
</dbReference>
<evidence type="ECO:0000256" key="1">
    <source>
        <dbReference type="SAM" id="Coils"/>
    </source>
</evidence>
<evidence type="ECO:0008006" key="5">
    <source>
        <dbReference type="Google" id="ProtNLM"/>
    </source>
</evidence>
<proteinExistence type="predicted"/>
<feature type="compositionally biased region" description="Basic and acidic residues" evidence="2">
    <location>
        <begin position="16"/>
        <end position="28"/>
    </location>
</feature>
<dbReference type="AlphaFoldDB" id="A0AAJ1Q709"/>
<evidence type="ECO:0000313" key="4">
    <source>
        <dbReference type="Proteomes" id="UP001229251"/>
    </source>
</evidence>
<accession>A0AAJ1Q709</accession>
<organism evidence="3 4">
    <name type="scientific">Facklamia hominis</name>
    <dbReference type="NCBI Taxonomy" id="178214"/>
    <lineage>
        <taxon>Bacteria</taxon>
        <taxon>Bacillati</taxon>
        <taxon>Bacillota</taxon>
        <taxon>Bacilli</taxon>
        <taxon>Lactobacillales</taxon>
        <taxon>Aerococcaceae</taxon>
        <taxon>Facklamia</taxon>
    </lineage>
</organism>
<name>A0AAJ1Q709_9LACT</name>
<sequence length="201" mass="22787">MTKKDKLKLDLQMFADKVEPSENTGKEEDSAEFTPEQQEKINRLIAQAKSKAKDEAKTDNQQAIKDAVAEAIEKEREVAKLKGKELEEYKQKEAEKKYQAEIEKRDRELEELRKKDLLRTIRDEAHAKLAEFKLPDTEESIALLEADTLDEMAEKADLLAKYTSVIKNSYARSQAPLASGGLDGDSNLDQGLSVFDKARQI</sequence>
<gene>
    <name evidence="3" type="ORF">QP433_08060</name>
</gene>
<feature type="region of interest" description="Disordered" evidence="2">
    <location>
        <begin position="176"/>
        <end position="201"/>
    </location>
</feature>
<evidence type="ECO:0000313" key="3">
    <source>
        <dbReference type="EMBL" id="MDK7187934.1"/>
    </source>
</evidence>
<comment type="caution">
    <text evidence="3">The sequence shown here is derived from an EMBL/GenBank/DDBJ whole genome shotgun (WGS) entry which is preliminary data.</text>
</comment>
<keyword evidence="1" id="KW-0175">Coiled coil</keyword>
<reference evidence="3" key="1">
    <citation type="submission" date="2023-05" db="EMBL/GenBank/DDBJ databases">
        <title>Cataloging the Phylogenetic Diversity of Human Bladder Bacteria.</title>
        <authorList>
            <person name="Du J."/>
        </authorList>
    </citation>
    <scope>NUCLEOTIDE SEQUENCE</scope>
    <source>
        <strain evidence="3">UMB1231</strain>
    </source>
</reference>
<protein>
    <recommendedName>
        <fullName evidence="5">DUF4355 domain-containing protein</fullName>
    </recommendedName>
</protein>